<organism evidence="1 2">
    <name type="scientific">Diphasiastrum complanatum</name>
    <name type="common">Issler's clubmoss</name>
    <name type="synonym">Lycopodium complanatum</name>
    <dbReference type="NCBI Taxonomy" id="34168"/>
    <lineage>
        <taxon>Eukaryota</taxon>
        <taxon>Viridiplantae</taxon>
        <taxon>Streptophyta</taxon>
        <taxon>Embryophyta</taxon>
        <taxon>Tracheophyta</taxon>
        <taxon>Lycopodiopsida</taxon>
        <taxon>Lycopodiales</taxon>
        <taxon>Lycopodiaceae</taxon>
        <taxon>Lycopodioideae</taxon>
        <taxon>Diphasiastrum</taxon>
    </lineage>
</organism>
<accession>A0ACC2BQM5</accession>
<evidence type="ECO:0000313" key="2">
    <source>
        <dbReference type="Proteomes" id="UP001162992"/>
    </source>
</evidence>
<proteinExistence type="predicted"/>
<dbReference type="Proteomes" id="UP001162992">
    <property type="component" value="Chromosome 14"/>
</dbReference>
<keyword evidence="2" id="KW-1185">Reference proteome</keyword>
<sequence>MAEEDDLKKSLLSETFGIPSSWTSFHDIATVENGAASIASLSTPTGTPKKSRIATRSDCAIRIGDGVEVNDVSAKEHIDESSTMEGIGESSENTSCIVKGLTSEKDRLAKNEGHEISLPLERLLMFLYISHFLSRWGGRMWEFAVGLFMIAIRPGSLVLPAMYGLVEAASVAAFGVVVGEWVDKFPRLKVAQVSLGVQNGSIVTAALAVVVLLVHPNSAPGGFKVFIMLVALVNAFGAVGALAGLANNILVERDWVVIIAEGQAPGLLTRINAGMRRIDLSCKLLAPVAVGVLMSSVSILASAVLIATWNLLSVGFEYWLLYSVYSAIPALQQYKDNQQVSSKTTHSSYSEDIDNDIQVADGLHTAEIADYRQLPTQDSNVGVVSQKQGTLVSLIKGLEGHVFQFFHGWNVYIYQEAALAAVALALLYFTVLSFGTLMTAFLQMRGVPPYVLGLARAVAAAVGIAATFIYPILQARLQTIRVGIWSIWLQWVFLGVSVASIWVQNNKISSSMLIGGVAASRLGLWMFDLSVTQLMQESVPEAERGVVGGVQNSVQSLMDMLSYVIAVFAPRPQDFGKLVLISYGVVSTAAMLYSFHVRRVRGHLVHIDHYLRSR</sequence>
<dbReference type="EMBL" id="CM055105">
    <property type="protein sequence ID" value="KAJ7532069.1"/>
    <property type="molecule type" value="Genomic_DNA"/>
</dbReference>
<protein>
    <submittedName>
        <fullName evidence="1">Uncharacterized protein</fullName>
    </submittedName>
</protein>
<gene>
    <name evidence="1" type="ORF">O6H91_14G071000</name>
</gene>
<reference evidence="2" key="1">
    <citation type="journal article" date="2024" name="Proc. Natl. Acad. Sci. U.S.A.">
        <title>Extraordinary preservation of gene collinearity over three hundred million years revealed in homosporous lycophytes.</title>
        <authorList>
            <person name="Li C."/>
            <person name="Wickell D."/>
            <person name="Kuo L.Y."/>
            <person name="Chen X."/>
            <person name="Nie B."/>
            <person name="Liao X."/>
            <person name="Peng D."/>
            <person name="Ji J."/>
            <person name="Jenkins J."/>
            <person name="Williams M."/>
            <person name="Shu S."/>
            <person name="Plott C."/>
            <person name="Barry K."/>
            <person name="Rajasekar S."/>
            <person name="Grimwood J."/>
            <person name="Han X."/>
            <person name="Sun S."/>
            <person name="Hou Z."/>
            <person name="He W."/>
            <person name="Dai G."/>
            <person name="Sun C."/>
            <person name="Schmutz J."/>
            <person name="Leebens-Mack J.H."/>
            <person name="Li F.W."/>
            <person name="Wang L."/>
        </authorList>
    </citation>
    <scope>NUCLEOTIDE SEQUENCE [LARGE SCALE GENOMIC DNA]</scope>
    <source>
        <strain evidence="2">cv. PW_Plant_1</strain>
    </source>
</reference>
<name>A0ACC2BQM5_DIPCM</name>
<comment type="caution">
    <text evidence="1">The sequence shown here is derived from an EMBL/GenBank/DDBJ whole genome shotgun (WGS) entry which is preliminary data.</text>
</comment>
<evidence type="ECO:0000313" key="1">
    <source>
        <dbReference type="EMBL" id="KAJ7532069.1"/>
    </source>
</evidence>